<organism evidence="7 8">
    <name type="scientific">Gracilibacillus ureilyticus</name>
    <dbReference type="NCBI Taxonomy" id="531814"/>
    <lineage>
        <taxon>Bacteria</taxon>
        <taxon>Bacillati</taxon>
        <taxon>Bacillota</taxon>
        <taxon>Bacilli</taxon>
        <taxon>Bacillales</taxon>
        <taxon>Bacillaceae</taxon>
        <taxon>Gracilibacillus</taxon>
    </lineage>
</organism>
<dbReference type="Proteomes" id="UP000199687">
    <property type="component" value="Unassembled WGS sequence"/>
</dbReference>
<sequence>MRKWQVYLTGVIFLFLVMTACSPTGANSNQEGQASSEETFEFSIMATLHAPEAPNEKVLKEMEKAANVKLDIQWVPNTSYQDRLSTAFATNTLPDAVFFGNQAIFNQFRDAMEDGQFWEIGPYLDEFENLSKLKDNILENTKVNGKLYALYQGVPLSRQGLIYRKDWADNLGLEAPKTTGDFLEMARAFTEDDPDQNGVDDTFGVADRSDLIYGAFKTVSSWFGTPNNWGEKDGQLLPEFMFDEYMQTMDFFKTMFENGYINQDFPVTSKTDQQEFLKNGTAGMYVGAIGDVGGLYTDAATINSGVEFDVQNQIKGPDGEFGIWSVPGYGSALMFPKRSVESEEELKQILAFFDKMMTPELSNLANWGIEGEHYEVVDGKALPVNNKELTDREVKPYLSILIGEAETRGSYELLRELEVVAKSAELIKDNENYLIDDPTIPLYSQTQIRDGARLQQLITDATYQYMIGQIDKTGFETAVEEWRSLGGDAIIEEYNASWQEMK</sequence>
<dbReference type="Pfam" id="PF01547">
    <property type="entry name" value="SBP_bac_1"/>
    <property type="match status" value="1"/>
</dbReference>
<dbReference type="InterPro" id="IPR050490">
    <property type="entry name" value="Bact_solute-bd_prot1"/>
</dbReference>
<proteinExistence type="predicted"/>
<reference evidence="7 8" key="1">
    <citation type="submission" date="2016-10" db="EMBL/GenBank/DDBJ databases">
        <authorList>
            <person name="de Groot N.N."/>
        </authorList>
    </citation>
    <scope>NUCLEOTIDE SEQUENCE [LARGE SCALE GENOMIC DNA]</scope>
    <source>
        <strain evidence="7 8">CGMCC 1.7727</strain>
    </source>
</reference>
<evidence type="ECO:0000256" key="5">
    <source>
        <dbReference type="ARBA" id="ARBA00023288"/>
    </source>
</evidence>
<keyword evidence="3" id="KW-0472">Membrane</keyword>
<accession>A0A1H9U846</accession>
<keyword evidence="1" id="KW-1003">Cell membrane</keyword>
<evidence type="ECO:0000256" key="6">
    <source>
        <dbReference type="SAM" id="SignalP"/>
    </source>
</evidence>
<keyword evidence="2 6" id="KW-0732">Signal</keyword>
<evidence type="ECO:0000313" key="7">
    <source>
        <dbReference type="EMBL" id="SES05327.1"/>
    </source>
</evidence>
<evidence type="ECO:0000256" key="3">
    <source>
        <dbReference type="ARBA" id="ARBA00023136"/>
    </source>
</evidence>
<gene>
    <name evidence="7" type="ORF">SAMN04487944_11666</name>
</gene>
<dbReference type="CDD" id="cd13580">
    <property type="entry name" value="PBP2_AlgQ_like_1"/>
    <property type="match status" value="1"/>
</dbReference>
<evidence type="ECO:0000256" key="2">
    <source>
        <dbReference type="ARBA" id="ARBA00022729"/>
    </source>
</evidence>
<dbReference type="EMBL" id="FOGL01000016">
    <property type="protein sequence ID" value="SES05327.1"/>
    <property type="molecule type" value="Genomic_DNA"/>
</dbReference>
<dbReference type="SUPFAM" id="SSF53850">
    <property type="entry name" value="Periplasmic binding protein-like II"/>
    <property type="match status" value="1"/>
</dbReference>
<keyword evidence="5" id="KW-0449">Lipoprotein</keyword>
<dbReference type="AlphaFoldDB" id="A0A1H9U846"/>
<dbReference type="PANTHER" id="PTHR43649:SF33">
    <property type="entry name" value="POLYGALACTURONAN_RHAMNOGALACTURONAN-BINDING PROTEIN YTCQ"/>
    <property type="match status" value="1"/>
</dbReference>
<dbReference type="PROSITE" id="PS51257">
    <property type="entry name" value="PROKAR_LIPOPROTEIN"/>
    <property type="match status" value="1"/>
</dbReference>
<keyword evidence="8" id="KW-1185">Reference proteome</keyword>
<evidence type="ECO:0000256" key="1">
    <source>
        <dbReference type="ARBA" id="ARBA00022475"/>
    </source>
</evidence>
<dbReference type="PANTHER" id="PTHR43649">
    <property type="entry name" value="ARABINOSE-BINDING PROTEIN-RELATED"/>
    <property type="match status" value="1"/>
</dbReference>
<protein>
    <submittedName>
        <fullName evidence="7">Carbohydrate ABC transporter substrate-binding protein, CUT1 family (TC 3.A.1.1.-)</fullName>
    </submittedName>
</protein>
<dbReference type="Gene3D" id="3.40.190.10">
    <property type="entry name" value="Periplasmic binding protein-like II"/>
    <property type="match status" value="2"/>
</dbReference>
<dbReference type="STRING" id="531814.SAMN04487944_11666"/>
<feature type="signal peptide" evidence="6">
    <location>
        <begin position="1"/>
        <end position="26"/>
    </location>
</feature>
<evidence type="ECO:0000313" key="8">
    <source>
        <dbReference type="Proteomes" id="UP000199687"/>
    </source>
</evidence>
<evidence type="ECO:0000256" key="4">
    <source>
        <dbReference type="ARBA" id="ARBA00023139"/>
    </source>
</evidence>
<keyword evidence="4" id="KW-0564">Palmitate</keyword>
<dbReference type="InterPro" id="IPR006059">
    <property type="entry name" value="SBP"/>
</dbReference>
<name>A0A1H9U846_9BACI</name>
<feature type="chain" id="PRO_5011617432" evidence="6">
    <location>
        <begin position="27"/>
        <end position="502"/>
    </location>
</feature>